<dbReference type="AlphaFoldDB" id="A0A375FRA8"/>
<organism evidence="2 3">
    <name type="scientific">Cupriavidus oxalaticus</name>
    <dbReference type="NCBI Taxonomy" id="96344"/>
    <lineage>
        <taxon>Bacteria</taxon>
        <taxon>Pseudomonadati</taxon>
        <taxon>Pseudomonadota</taxon>
        <taxon>Betaproteobacteria</taxon>
        <taxon>Burkholderiales</taxon>
        <taxon>Burkholderiaceae</taxon>
        <taxon>Cupriavidus</taxon>
    </lineage>
</organism>
<evidence type="ECO:0000313" key="2">
    <source>
        <dbReference type="EMBL" id="SPC06542.1"/>
    </source>
</evidence>
<dbReference type="Proteomes" id="UP000256862">
    <property type="component" value="Unassembled WGS sequence"/>
</dbReference>
<sequence length="435" mass="48017">MRTRSECEMGLLPPAKMNVVLAAEHCLVPIGGTEQKQHPRVCGNAVSVQLDIRCCHPDRQLHRRITPQRRLDQRGNQRRVASYVGHQARLFRQQRQNIPDQVSRRICPAFQQRNRQVQHVSGIDFATATGRHENTQAGIGTMRSGAPYLVEHGVKVCLERCGPGTRIAVAADLQPLCDACMPARFEAEGRGQHGSHDRLADILHDLESFALHEPHDNAIQFAMRSGLARRKPFRCKQPSDMHAQRIMPRGIGCQECLLIRQDRAIYRRPDFKTVLSQDAGAEMLVIPQYGPDIVKPADNPGVGFSVMEDRHLSPQSRVLQVRLGQRAKRLRCRHEPTANASVTETAEAPNRGNSESSVGDGPASMNVVMPRSTNARIPGANSTGARNMCHHRAALKSKDVQSPPEVENARHRAGPVASLPMDASNRGCRSGSSGV</sequence>
<dbReference type="EMBL" id="OGUS01000064">
    <property type="protein sequence ID" value="SPC06542.1"/>
    <property type="molecule type" value="Genomic_DNA"/>
</dbReference>
<feature type="region of interest" description="Disordered" evidence="1">
    <location>
        <begin position="393"/>
        <end position="435"/>
    </location>
</feature>
<reference evidence="3" key="1">
    <citation type="submission" date="2018-01" db="EMBL/GenBank/DDBJ databases">
        <authorList>
            <person name="Gaut B.S."/>
            <person name="Morton B.R."/>
            <person name="Clegg M.T."/>
            <person name="Duvall M.R."/>
        </authorList>
    </citation>
    <scope>NUCLEOTIDE SEQUENCE [LARGE SCALE GENOMIC DNA]</scope>
</reference>
<gene>
    <name evidence="2" type="ORF">CO2235_U590118</name>
</gene>
<accession>A0A375FRA8</accession>
<feature type="region of interest" description="Disordered" evidence="1">
    <location>
        <begin position="332"/>
        <end position="368"/>
    </location>
</feature>
<evidence type="ECO:0000313" key="3">
    <source>
        <dbReference type="Proteomes" id="UP000256862"/>
    </source>
</evidence>
<protein>
    <submittedName>
        <fullName evidence="2">Uncharacterized protein</fullName>
    </submittedName>
</protein>
<comment type="caution">
    <text evidence="2">The sequence shown here is derived from an EMBL/GenBank/DDBJ whole genome shotgun (WGS) entry which is preliminary data.</text>
</comment>
<name>A0A375FRA8_9BURK</name>
<proteinExistence type="predicted"/>
<evidence type="ECO:0000256" key="1">
    <source>
        <dbReference type="SAM" id="MobiDB-lite"/>
    </source>
</evidence>